<dbReference type="OrthoDB" id="6228034at2"/>
<dbReference type="RefSeq" id="WP_114899862.1">
    <property type="nucleotide sequence ID" value="NZ_CP031222.1"/>
</dbReference>
<feature type="transmembrane region" description="Helical" evidence="1">
    <location>
        <begin position="125"/>
        <end position="144"/>
    </location>
</feature>
<dbReference type="Gene3D" id="1.20.1250.20">
    <property type="entry name" value="MFS general substrate transporter like domains"/>
    <property type="match status" value="1"/>
</dbReference>
<dbReference type="KEGG" id="mbah:HYN46_13470"/>
<keyword evidence="3" id="KW-1185">Reference proteome</keyword>
<name>A0A345P8Z5_9GAMM</name>
<accession>A0A345P8Z5</accession>
<dbReference type="EMBL" id="CP031222">
    <property type="protein sequence ID" value="AXI03754.1"/>
    <property type="molecule type" value="Genomic_DNA"/>
</dbReference>
<protein>
    <recommendedName>
        <fullName evidence="4">DUF4405 domain-containing protein</fullName>
    </recommendedName>
</protein>
<sequence length="154" mass="17660">MSIKHQRLQIRLSKQHERWVYVFGGLLLISGLGWLFFHFFLAIPNEFGDAHHPSEAWWLRLHGAAAMGFLIVFGSLFPGHIARAWRLRKNRASGLSMLILLGVLILSGYGLYYMGDEQTRPWISLIHWIIGLGAASALPLHIWLGKRHHVKFVE</sequence>
<reference evidence="2 3" key="1">
    <citation type="submission" date="2018-07" db="EMBL/GenBank/DDBJ databases">
        <title>Genome sequencing of Moraxellaceae gen. HYN0046.</title>
        <authorList>
            <person name="Kim M."/>
            <person name="Yi H."/>
        </authorList>
    </citation>
    <scope>NUCLEOTIDE SEQUENCE [LARGE SCALE GENOMIC DNA]</scope>
    <source>
        <strain evidence="2 3">HYN0046</strain>
    </source>
</reference>
<dbReference type="AlphaFoldDB" id="A0A345P8Z5"/>
<keyword evidence="1" id="KW-0472">Membrane</keyword>
<feature type="transmembrane region" description="Helical" evidence="1">
    <location>
        <begin position="20"/>
        <end position="41"/>
    </location>
</feature>
<keyword evidence="1" id="KW-1133">Transmembrane helix</keyword>
<evidence type="ECO:0000313" key="2">
    <source>
        <dbReference type="EMBL" id="AXI03754.1"/>
    </source>
</evidence>
<organism evidence="2 3">
    <name type="scientific">Aquirhabdus parva</name>
    <dbReference type="NCBI Taxonomy" id="2283318"/>
    <lineage>
        <taxon>Bacteria</taxon>
        <taxon>Pseudomonadati</taxon>
        <taxon>Pseudomonadota</taxon>
        <taxon>Gammaproteobacteria</taxon>
        <taxon>Moraxellales</taxon>
        <taxon>Moraxellaceae</taxon>
        <taxon>Aquirhabdus</taxon>
    </lineage>
</organism>
<dbReference type="InterPro" id="IPR036259">
    <property type="entry name" value="MFS_trans_sf"/>
</dbReference>
<dbReference type="Proteomes" id="UP000253940">
    <property type="component" value="Chromosome"/>
</dbReference>
<keyword evidence="1" id="KW-0812">Transmembrane</keyword>
<evidence type="ECO:0000256" key="1">
    <source>
        <dbReference type="SAM" id="Phobius"/>
    </source>
</evidence>
<proteinExistence type="predicted"/>
<feature type="transmembrane region" description="Helical" evidence="1">
    <location>
        <begin position="94"/>
        <end position="113"/>
    </location>
</feature>
<evidence type="ECO:0008006" key="4">
    <source>
        <dbReference type="Google" id="ProtNLM"/>
    </source>
</evidence>
<feature type="transmembrane region" description="Helical" evidence="1">
    <location>
        <begin position="61"/>
        <end position="82"/>
    </location>
</feature>
<gene>
    <name evidence="2" type="ORF">HYN46_13470</name>
</gene>
<evidence type="ECO:0000313" key="3">
    <source>
        <dbReference type="Proteomes" id="UP000253940"/>
    </source>
</evidence>